<evidence type="ECO:0000313" key="1">
    <source>
        <dbReference type="EMBL" id="RSM04672.1"/>
    </source>
</evidence>
<accession>A0A428TRM5</accession>
<dbReference type="Proteomes" id="UP000287144">
    <property type="component" value="Unassembled WGS sequence"/>
</dbReference>
<protein>
    <submittedName>
        <fullName evidence="1">Uncharacterized protein</fullName>
    </submittedName>
</protein>
<sequence length="165" mass="18289">MQGHKQSERRISEWSGLNWRSGCISETDSSKPQTTTWEQSVVNWDAGSLKTRLLLDVLWRKRLTGRLNQKWTKYAKLEQGTRGDQGARGVEGTGPDEETNALAHGVGRGILQVKRNVTSPKKTNESFDRLMVVAGMTLPGVSVGMGQGFSRTAKDLPRWTAGFSI</sequence>
<gene>
    <name evidence="1" type="ORF">CEP52_006686</name>
</gene>
<reference evidence="1 2" key="1">
    <citation type="submission" date="2017-06" db="EMBL/GenBank/DDBJ databases">
        <title>Comparative genomic analysis of Ambrosia Fusariam Clade fungi.</title>
        <authorList>
            <person name="Stajich J.E."/>
            <person name="Carrillo J."/>
            <person name="Kijimoto T."/>
            <person name="Eskalen A."/>
            <person name="O'Donnell K."/>
            <person name="Kasson M."/>
        </authorList>
    </citation>
    <scope>NUCLEOTIDE SEQUENCE [LARGE SCALE GENOMIC DNA]</scope>
    <source>
        <strain evidence="1 2">NRRL62579</strain>
    </source>
</reference>
<keyword evidence="2" id="KW-1185">Reference proteome</keyword>
<proteinExistence type="predicted"/>
<evidence type="ECO:0000313" key="2">
    <source>
        <dbReference type="Proteomes" id="UP000287144"/>
    </source>
</evidence>
<dbReference type="AlphaFoldDB" id="A0A428TRM5"/>
<dbReference type="EMBL" id="NKCK01000057">
    <property type="protein sequence ID" value="RSM04672.1"/>
    <property type="molecule type" value="Genomic_DNA"/>
</dbReference>
<organism evidence="1 2">
    <name type="scientific">Fusarium oligoseptatum</name>
    <dbReference type="NCBI Taxonomy" id="2604345"/>
    <lineage>
        <taxon>Eukaryota</taxon>
        <taxon>Fungi</taxon>
        <taxon>Dikarya</taxon>
        <taxon>Ascomycota</taxon>
        <taxon>Pezizomycotina</taxon>
        <taxon>Sordariomycetes</taxon>
        <taxon>Hypocreomycetidae</taxon>
        <taxon>Hypocreales</taxon>
        <taxon>Nectriaceae</taxon>
        <taxon>Fusarium</taxon>
        <taxon>Fusarium solani species complex</taxon>
    </lineage>
</organism>
<comment type="caution">
    <text evidence="1">The sequence shown here is derived from an EMBL/GenBank/DDBJ whole genome shotgun (WGS) entry which is preliminary data.</text>
</comment>
<name>A0A428TRM5_9HYPO</name>